<dbReference type="OrthoDB" id="6457937at2"/>
<keyword evidence="3" id="KW-1185">Reference proteome</keyword>
<evidence type="ECO:0000313" key="2">
    <source>
        <dbReference type="EMBL" id="ACB35279.1"/>
    </source>
</evidence>
<dbReference type="AlphaFoldDB" id="B1XZA9"/>
<reference evidence="2 3" key="1">
    <citation type="submission" date="2008-03" db="EMBL/GenBank/DDBJ databases">
        <title>Complete sequence of Leptothrix cholodnii SP-6.</title>
        <authorList>
            <consortium name="US DOE Joint Genome Institute"/>
            <person name="Copeland A."/>
            <person name="Lucas S."/>
            <person name="Lapidus A."/>
            <person name="Glavina del Rio T."/>
            <person name="Dalin E."/>
            <person name="Tice H."/>
            <person name="Bruce D."/>
            <person name="Goodwin L."/>
            <person name="Pitluck S."/>
            <person name="Chertkov O."/>
            <person name="Brettin T."/>
            <person name="Detter J.C."/>
            <person name="Han C."/>
            <person name="Kuske C.R."/>
            <person name="Schmutz J."/>
            <person name="Larimer F."/>
            <person name="Land M."/>
            <person name="Hauser L."/>
            <person name="Kyrpides N."/>
            <person name="Lykidis A."/>
            <person name="Emerson D."/>
            <person name="Richardson P."/>
        </authorList>
    </citation>
    <scope>NUCLEOTIDE SEQUENCE [LARGE SCALE GENOMIC DNA]</scope>
    <source>
        <strain evidence="3">ATCC 51168 / LMG 8142 / SP-6</strain>
    </source>
</reference>
<dbReference type="GO" id="GO:0016491">
    <property type="term" value="F:oxidoreductase activity"/>
    <property type="evidence" value="ECO:0007669"/>
    <property type="project" value="UniProtKB-KW"/>
</dbReference>
<dbReference type="eggNOG" id="ENOG5032R1X">
    <property type="taxonomic scope" value="Bacteria"/>
</dbReference>
<dbReference type="Pfam" id="PF14027">
    <property type="entry name" value="Questin_oxidase"/>
    <property type="match status" value="1"/>
</dbReference>
<dbReference type="EMBL" id="CP001013">
    <property type="protein sequence ID" value="ACB35279.1"/>
    <property type="molecule type" value="Genomic_DNA"/>
</dbReference>
<proteinExistence type="predicted"/>
<dbReference type="PANTHER" id="PTHR35870:SF1">
    <property type="entry name" value="PROTEIN, PUTATIVE (AFU_ORTHOLOGUE AFUA_5G03330)-RELATED"/>
    <property type="match status" value="1"/>
</dbReference>
<sequence>MNRPTPMTAALLNTLLDQGLNFAPEYHGGLSNHLPMALVALQRLGADAARLSRFAHSHAQRLQPLAADTASLMATLDHTPEPQGLRRPEAYRELFDSFRDRLALDGRASVLTAVLPQLLPGIGAAAFHGLIRTAYGLDSGHDGELAAGLAYWASRHLPLLAALPQAGHQGGNGHDSDLGVRAWIDGLAHACAHWQATPGLISEQMRSVAATEAFRQHVGRLRVDAQTLPQLAALAADRYLASRNFTVLHLVTSGHALRLLLPLLDEPLAAVRWYSVAFAAALLGSRVSPGRIAPPPDPMDWPELAARAIASDDEHVIKLVYTCRAEAQARDERLYRCVATRAIAG</sequence>
<organism evidence="2 3">
    <name type="scientific">Leptothrix cholodnii (strain ATCC 51168 / LMG 8142 / SP-6)</name>
    <name type="common">Leptothrix discophora (strain SP-6)</name>
    <dbReference type="NCBI Taxonomy" id="395495"/>
    <lineage>
        <taxon>Bacteria</taxon>
        <taxon>Pseudomonadati</taxon>
        <taxon>Pseudomonadota</taxon>
        <taxon>Betaproteobacteria</taxon>
        <taxon>Burkholderiales</taxon>
        <taxon>Sphaerotilaceae</taxon>
        <taxon>Leptothrix</taxon>
    </lineage>
</organism>
<name>B1XZA9_LEPCP</name>
<gene>
    <name evidence="2" type="ordered locus">Lcho_3019</name>
</gene>
<evidence type="ECO:0000256" key="1">
    <source>
        <dbReference type="ARBA" id="ARBA00023002"/>
    </source>
</evidence>
<dbReference type="InterPro" id="IPR025337">
    <property type="entry name" value="Questin_oxidase-like"/>
</dbReference>
<protein>
    <recommendedName>
        <fullName evidence="4">DUF4243 domain-containing protein</fullName>
    </recommendedName>
</protein>
<keyword evidence="1" id="KW-0560">Oxidoreductase</keyword>
<dbReference type="Proteomes" id="UP000001693">
    <property type="component" value="Chromosome"/>
</dbReference>
<accession>B1XZA9</accession>
<dbReference type="HOGENOM" id="CLU_069111_0_0_4"/>
<evidence type="ECO:0000313" key="3">
    <source>
        <dbReference type="Proteomes" id="UP000001693"/>
    </source>
</evidence>
<dbReference type="KEGG" id="lch:Lcho_3019"/>
<dbReference type="PANTHER" id="PTHR35870">
    <property type="entry name" value="PROTEIN, PUTATIVE (AFU_ORTHOLOGUE AFUA_5G03330)-RELATED"/>
    <property type="match status" value="1"/>
</dbReference>
<dbReference type="STRING" id="395495.Lcho_3019"/>
<evidence type="ECO:0008006" key="4">
    <source>
        <dbReference type="Google" id="ProtNLM"/>
    </source>
</evidence>